<dbReference type="GO" id="GO:0032259">
    <property type="term" value="P:methylation"/>
    <property type="evidence" value="ECO:0007669"/>
    <property type="project" value="UniProtKB-KW"/>
</dbReference>
<evidence type="ECO:0000256" key="7">
    <source>
        <dbReference type="ARBA" id="ARBA00023015"/>
    </source>
</evidence>
<dbReference type="PROSITE" id="PS01124">
    <property type="entry name" value="HTH_ARAC_FAMILY_2"/>
    <property type="match status" value="1"/>
</dbReference>
<feature type="domain" description="HTH araC/xylS-type" evidence="13">
    <location>
        <begin position="73"/>
        <end position="171"/>
    </location>
</feature>
<dbReference type="PROSITE" id="PS00041">
    <property type="entry name" value="HTH_ARAC_FAMILY_1"/>
    <property type="match status" value="1"/>
</dbReference>
<gene>
    <name evidence="14" type="ORF">J2S03_000338</name>
</gene>
<dbReference type="EMBL" id="JAUSTP010000001">
    <property type="protein sequence ID" value="MDQ0188534.1"/>
    <property type="molecule type" value="Genomic_DNA"/>
</dbReference>
<keyword evidence="11" id="KW-0234">DNA repair</keyword>
<dbReference type="RefSeq" id="WP_274455933.1">
    <property type="nucleotide sequence ID" value="NZ_CP067097.1"/>
</dbReference>
<dbReference type="SUPFAM" id="SSF57884">
    <property type="entry name" value="Ada DNA repair protein, N-terminal domain (N-Ada 10)"/>
    <property type="match status" value="1"/>
</dbReference>
<comment type="caution">
    <text evidence="14">The sequence shown here is derived from an EMBL/GenBank/DDBJ whole genome shotgun (WGS) entry which is preliminary data.</text>
</comment>
<dbReference type="Pfam" id="PF12833">
    <property type="entry name" value="HTH_18"/>
    <property type="match status" value="1"/>
</dbReference>
<evidence type="ECO:0000256" key="11">
    <source>
        <dbReference type="ARBA" id="ARBA00023204"/>
    </source>
</evidence>
<evidence type="ECO:0000256" key="1">
    <source>
        <dbReference type="ARBA" id="ARBA00001947"/>
    </source>
</evidence>
<reference evidence="14 15" key="1">
    <citation type="submission" date="2023-07" db="EMBL/GenBank/DDBJ databases">
        <title>Genomic Encyclopedia of Type Strains, Phase IV (KMG-IV): sequencing the most valuable type-strain genomes for metagenomic binning, comparative biology and taxonomic classification.</title>
        <authorList>
            <person name="Goeker M."/>
        </authorList>
    </citation>
    <scope>NUCLEOTIDE SEQUENCE [LARGE SCALE GENOMIC DNA]</scope>
    <source>
        <strain evidence="14 15">DSM 4006</strain>
    </source>
</reference>
<evidence type="ECO:0000256" key="4">
    <source>
        <dbReference type="ARBA" id="ARBA00022723"/>
    </source>
</evidence>
<dbReference type="InterPro" id="IPR050204">
    <property type="entry name" value="AraC_XylS_family_regulators"/>
</dbReference>
<evidence type="ECO:0000259" key="13">
    <source>
        <dbReference type="PROSITE" id="PS01124"/>
    </source>
</evidence>
<evidence type="ECO:0000256" key="2">
    <source>
        <dbReference type="ARBA" id="ARBA00022603"/>
    </source>
</evidence>
<dbReference type="SUPFAM" id="SSF46689">
    <property type="entry name" value="Homeodomain-like"/>
    <property type="match status" value="2"/>
</dbReference>
<name>A0ABT9XE12_9BACL</name>
<keyword evidence="10" id="KW-0804">Transcription</keyword>
<dbReference type="Pfam" id="PF02805">
    <property type="entry name" value="Ada_Zn_binding"/>
    <property type="match status" value="1"/>
</dbReference>
<keyword evidence="3 14" id="KW-0808">Transferase</keyword>
<dbReference type="InterPro" id="IPR020449">
    <property type="entry name" value="Tscrpt_reg_AraC-type_HTH"/>
</dbReference>
<evidence type="ECO:0000256" key="10">
    <source>
        <dbReference type="ARBA" id="ARBA00023163"/>
    </source>
</evidence>
<comment type="cofactor">
    <cofactor evidence="1">
        <name>Zn(2+)</name>
        <dbReference type="ChEBI" id="CHEBI:29105"/>
    </cofactor>
</comment>
<protein>
    <submittedName>
        <fullName evidence="14">AraC family transcriptional regulator of adaptative response / methylphosphotriester-DNA alkyltransferase methyltransferase</fullName>
        <ecNumber evidence="14">2.1.1.-</ecNumber>
    </submittedName>
</protein>
<keyword evidence="7" id="KW-0805">Transcription regulation</keyword>
<dbReference type="InterPro" id="IPR035451">
    <property type="entry name" value="Ada-like_dom_sf"/>
</dbReference>
<evidence type="ECO:0000313" key="15">
    <source>
        <dbReference type="Proteomes" id="UP001232973"/>
    </source>
</evidence>
<dbReference type="Gene3D" id="3.40.10.10">
    <property type="entry name" value="DNA Methylphosphotriester Repair Domain"/>
    <property type="match status" value="1"/>
</dbReference>
<evidence type="ECO:0000256" key="3">
    <source>
        <dbReference type="ARBA" id="ARBA00022679"/>
    </source>
</evidence>
<proteinExistence type="predicted"/>
<accession>A0ABT9XE12</accession>
<organism evidence="14 15">
    <name type="scientific">Alicyclobacillus cycloheptanicus</name>
    <dbReference type="NCBI Taxonomy" id="1457"/>
    <lineage>
        <taxon>Bacteria</taxon>
        <taxon>Bacillati</taxon>
        <taxon>Bacillota</taxon>
        <taxon>Bacilli</taxon>
        <taxon>Bacillales</taxon>
        <taxon>Alicyclobacillaceae</taxon>
        <taxon>Alicyclobacillus</taxon>
    </lineage>
</organism>
<dbReference type="Gene3D" id="1.10.10.60">
    <property type="entry name" value="Homeodomain-like"/>
    <property type="match status" value="2"/>
</dbReference>
<dbReference type="Proteomes" id="UP001232973">
    <property type="component" value="Unassembled WGS sequence"/>
</dbReference>
<keyword evidence="9" id="KW-0010">Activator</keyword>
<keyword evidence="5" id="KW-0227">DNA damage</keyword>
<dbReference type="EC" id="2.1.1.-" evidence="14"/>
<dbReference type="SMART" id="SM00342">
    <property type="entry name" value="HTH_ARAC"/>
    <property type="match status" value="1"/>
</dbReference>
<keyword evidence="2 14" id="KW-0489">Methyltransferase</keyword>
<evidence type="ECO:0000256" key="6">
    <source>
        <dbReference type="ARBA" id="ARBA00022833"/>
    </source>
</evidence>
<evidence type="ECO:0000256" key="12">
    <source>
        <dbReference type="SAM" id="MobiDB-lite"/>
    </source>
</evidence>
<sequence length="193" mass="22271">MIRRDTKFDGKWYIGIVSTGIVCFPSCRSRLPKRENVRVFATLEDALRAGFRPCKRCKPDHPLGQSPDAEVANRVMEIIECRFHESLTLNALADELNMSPYHLQRTFKRFTGVSPAAELQRVRLQRAKERLETTDVPIRDIARHVGYQSASHFSATFRKTFGVSPNDYRSALKNESVRRQRRPNCSSEERHHA</sequence>
<feature type="region of interest" description="Disordered" evidence="12">
    <location>
        <begin position="172"/>
        <end position="193"/>
    </location>
</feature>
<dbReference type="PIRSF" id="PIRSF000408">
    <property type="entry name" value="Alkyltransferas_AdaA"/>
    <property type="match status" value="1"/>
</dbReference>
<evidence type="ECO:0000313" key="14">
    <source>
        <dbReference type="EMBL" id="MDQ0188534.1"/>
    </source>
</evidence>
<dbReference type="GO" id="GO:0008168">
    <property type="term" value="F:methyltransferase activity"/>
    <property type="evidence" value="ECO:0007669"/>
    <property type="project" value="UniProtKB-KW"/>
</dbReference>
<keyword evidence="4" id="KW-0479">Metal-binding</keyword>
<dbReference type="PRINTS" id="PR00032">
    <property type="entry name" value="HTHARAC"/>
</dbReference>
<dbReference type="InterPro" id="IPR004026">
    <property type="entry name" value="Ada_DNA_repair_Zn-bd"/>
</dbReference>
<keyword evidence="15" id="KW-1185">Reference proteome</keyword>
<keyword evidence="8" id="KW-0238">DNA-binding</keyword>
<evidence type="ECO:0000256" key="9">
    <source>
        <dbReference type="ARBA" id="ARBA00023159"/>
    </source>
</evidence>
<dbReference type="InterPro" id="IPR016220">
    <property type="entry name" value="Me-P-triester_DNA_alkyl-Trfase"/>
</dbReference>
<dbReference type="InterPro" id="IPR009057">
    <property type="entry name" value="Homeodomain-like_sf"/>
</dbReference>
<keyword evidence="6" id="KW-0862">Zinc</keyword>
<dbReference type="PANTHER" id="PTHR46796">
    <property type="entry name" value="HTH-TYPE TRANSCRIPTIONAL ACTIVATOR RHAS-RELATED"/>
    <property type="match status" value="1"/>
</dbReference>
<dbReference type="InterPro" id="IPR018062">
    <property type="entry name" value="HTH_AraC-typ_CS"/>
</dbReference>
<evidence type="ECO:0000256" key="8">
    <source>
        <dbReference type="ARBA" id="ARBA00023125"/>
    </source>
</evidence>
<dbReference type="InterPro" id="IPR018060">
    <property type="entry name" value="HTH_AraC"/>
</dbReference>
<evidence type="ECO:0000256" key="5">
    <source>
        <dbReference type="ARBA" id="ARBA00022763"/>
    </source>
</evidence>
<dbReference type="PANTHER" id="PTHR46796:SF12">
    <property type="entry name" value="HTH-TYPE DNA-BINDING TRANSCRIPTIONAL ACTIVATOR EUTR"/>
    <property type="match status" value="1"/>
</dbReference>